<dbReference type="EMBL" id="AE016819">
    <property type="protein sequence ID" value="AAS53665.1"/>
    <property type="molecule type" value="Genomic_DNA"/>
</dbReference>
<feature type="region of interest" description="Disordered" evidence="1">
    <location>
        <begin position="1"/>
        <end position="82"/>
    </location>
</feature>
<dbReference type="KEGG" id="ago:AGOS_AFR294W"/>
<name>Q753L8_EREGS</name>
<feature type="compositionally biased region" description="Basic and acidic residues" evidence="1">
    <location>
        <begin position="49"/>
        <end position="58"/>
    </location>
</feature>
<reference evidence="2 3" key="1">
    <citation type="journal article" date="2004" name="Science">
        <title>The Ashbya gossypii genome as a tool for mapping the ancient Saccharomyces cerevisiae genome.</title>
        <authorList>
            <person name="Dietrich F.S."/>
            <person name="Voegeli S."/>
            <person name="Brachat S."/>
            <person name="Lerch A."/>
            <person name="Gates K."/>
            <person name="Steiner S."/>
            <person name="Mohr C."/>
            <person name="Pohlmann R."/>
            <person name="Luedi P."/>
            <person name="Choi S."/>
            <person name="Wing R.A."/>
            <person name="Flavier A."/>
            <person name="Gaffney T.D."/>
            <person name="Philippsen P."/>
        </authorList>
    </citation>
    <scope>NUCLEOTIDE SEQUENCE [LARGE SCALE GENOMIC DNA]</scope>
    <source>
        <strain evidence="3">ATCC 10895 / CBS 109.51 / FGSC 9923 / NRRL Y-1056</strain>
    </source>
</reference>
<dbReference type="InParanoid" id="Q753L8"/>
<accession>Q753L8</accession>
<dbReference type="HOGENOM" id="CLU_044106_0_0_1"/>
<sequence>MDEPSRGILNRSGAGTTFGTQGANAGDAGSAGKEGAGRRTSSPIGVTIKIEEPPEQRGRTRNKQSGAAFSSSRSRTKSRSRSRVSVTDQEFLRWTILRADPSERLHLGAVEDEEDDDELSDEEQLSDVENDYDVDAELDYDLGARVLPNFAASIQQVLDVQPTWLARYRASQPAGAARVDVLQDTCTRAVRHFARHSGAPGPAGKTFLAYLEDLNVSAAEKLYALTYTFGAVLANHDTLYIFVLCDAVDVESHLNRVAEQVAFLLDCSAAALDDLDVVVLALQHAYPRHLLTETIHAFRPAGLIVPLQIATRSLAGYVSSVPTLIVRKKLKRARRRGIFD</sequence>
<feature type="compositionally biased region" description="Acidic residues" evidence="1">
    <location>
        <begin position="110"/>
        <end position="126"/>
    </location>
</feature>
<dbReference type="GeneID" id="4622104"/>
<keyword evidence="3" id="KW-1185">Reference proteome</keyword>
<organism evidence="2 3">
    <name type="scientific">Eremothecium gossypii (strain ATCC 10895 / CBS 109.51 / FGSC 9923 / NRRL Y-1056)</name>
    <name type="common">Yeast</name>
    <name type="synonym">Ashbya gossypii</name>
    <dbReference type="NCBI Taxonomy" id="284811"/>
    <lineage>
        <taxon>Eukaryota</taxon>
        <taxon>Fungi</taxon>
        <taxon>Dikarya</taxon>
        <taxon>Ascomycota</taxon>
        <taxon>Saccharomycotina</taxon>
        <taxon>Saccharomycetes</taxon>
        <taxon>Saccharomycetales</taxon>
        <taxon>Saccharomycetaceae</taxon>
        <taxon>Eremothecium</taxon>
    </lineage>
</organism>
<proteinExistence type="predicted"/>
<feature type="compositionally biased region" description="Polar residues" evidence="1">
    <location>
        <begin position="13"/>
        <end position="23"/>
    </location>
</feature>
<dbReference type="RefSeq" id="NP_985841.1">
    <property type="nucleotide sequence ID" value="NM_211196.1"/>
</dbReference>
<dbReference type="OrthoDB" id="992776at2759"/>
<dbReference type="Proteomes" id="UP000000591">
    <property type="component" value="Chromosome VI"/>
</dbReference>
<dbReference type="FunCoup" id="Q753L8">
    <property type="interactions" value="88"/>
</dbReference>
<dbReference type="eggNOG" id="ENOG502QVSA">
    <property type="taxonomic scope" value="Eukaryota"/>
</dbReference>
<protein>
    <submittedName>
        <fullName evidence="2">AFR294Wp</fullName>
    </submittedName>
</protein>
<dbReference type="OMA" id="IVHWEPS"/>
<dbReference type="STRING" id="284811.Q753L8"/>
<reference evidence="3" key="2">
    <citation type="journal article" date="2013" name="G3 (Bethesda)">
        <title>Genomes of Ashbya fungi isolated from insects reveal four mating-type loci, numerous translocations, lack of transposons, and distinct gene duplications.</title>
        <authorList>
            <person name="Dietrich F.S."/>
            <person name="Voegeli S."/>
            <person name="Kuo S."/>
            <person name="Philippsen P."/>
        </authorList>
    </citation>
    <scope>GENOME REANNOTATION</scope>
    <source>
        <strain evidence="3">ATCC 10895 / CBS 109.51 / FGSC 9923 / NRRL Y-1056</strain>
    </source>
</reference>
<feature type="region of interest" description="Disordered" evidence="1">
    <location>
        <begin position="105"/>
        <end position="126"/>
    </location>
</feature>
<evidence type="ECO:0000313" key="3">
    <source>
        <dbReference type="Proteomes" id="UP000000591"/>
    </source>
</evidence>
<dbReference type="AlphaFoldDB" id="Q753L8"/>
<evidence type="ECO:0000313" key="2">
    <source>
        <dbReference type="EMBL" id="AAS53665.1"/>
    </source>
</evidence>
<gene>
    <name evidence="2" type="ORF">AGOS_AFR294W</name>
</gene>
<evidence type="ECO:0000256" key="1">
    <source>
        <dbReference type="SAM" id="MobiDB-lite"/>
    </source>
</evidence>